<evidence type="ECO:0000313" key="3">
    <source>
        <dbReference type="Proteomes" id="UP000005012"/>
    </source>
</evidence>
<dbReference type="KEGG" id="psi:S70_12695"/>
<dbReference type="SMART" id="SM00852">
    <property type="entry name" value="MoCF_biosynth"/>
    <property type="match status" value="1"/>
</dbReference>
<proteinExistence type="predicted"/>
<protein>
    <recommendedName>
        <fullName evidence="1">MoaB/Mog domain-containing protein</fullName>
    </recommendedName>
</protein>
<dbReference type="InterPro" id="IPR050101">
    <property type="entry name" value="CinA"/>
</dbReference>
<organism evidence="2 3">
    <name type="scientific">Providencia stuartii (strain MRSN 2154)</name>
    <dbReference type="NCBI Taxonomy" id="1157951"/>
    <lineage>
        <taxon>Bacteria</taxon>
        <taxon>Pseudomonadati</taxon>
        <taxon>Pseudomonadota</taxon>
        <taxon>Gammaproteobacteria</taxon>
        <taxon>Enterobacterales</taxon>
        <taxon>Morganellaceae</taxon>
        <taxon>Providencia</taxon>
    </lineage>
</organism>
<evidence type="ECO:0000259" key="1">
    <source>
        <dbReference type="SMART" id="SM00852"/>
    </source>
</evidence>
<dbReference type="SUPFAM" id="SSF53218">
    <property type="entry name" value="Molybdenum cofactor biosynthesis proteins"/>
    <property type="match status" value="1"/>
</dbReference>
<reference evidence="2 3" key="1">
    <citation type="journal article" date="2012" name="J. Bacteriol.">
        <title>Complete Genome Sequence of Providencia stuartii Clinical Isolate MRSN 2154.</title>
        <authorList>
            <person name="Clifford R.J."/>
            <person name="Hang J."/>
            <person name="Riley M.C."/>
            <person name="Onmus-Leone F."/>
            <person name="Kuschner R.A."/>
            <person name="Lesho E.P."/>
            <person name="Waterman P.E."/>
        </authorList>
    </citation>
    <scope>NUCLEOTIDE SEQUENCE [LARGE SCALE GENOMIC DNA]</scope>
    <source>
        <strain evidence="2 3">MRSN 2154</strain>
    </source>
</reference>
<dbReference type="Gene3D" id="3.40.980.10">
    <property type="entry name" value="MoaB/Mog-like domain"/>
    <property type="match status" value="1"/>
</dbReference>
<dbReference type="InterPro" id="IPR001453">
    <property type="entry name" value="MoaB/Mog_dom"/>
</dbReference>
<dbReference type="PATRIC" id="fig|1157951.4.peg.2558"/>
<dbReference type="InterPro" id="IPR036425">
    <property type="entry name" value="MoaB/Mog-like_dom_sf"/>
</dbReference>
<dbReference type="HOGENOM" id="CLU_030805_0_3_6"/>
<dbReference type="Pfam" id="PF00994">
    <property type="entry name" value="MoCF_biosynth"/>
    <property type="match status" value="1"/>
</dbReference>
<dbReference type="AlphaFoldDB" id="A0A140NR13"/>
<reference evidence="3" key="2">
    <citation type="submission" date="2012-04" db="EMBL/GenBank/DDBJ databases">
        <title>Complete genome sequence of Providencia stuartii clinical isolate MRSN 2154.</title>
        <authorList>
            <person name="Clifford R.J."/>
            <person name="Hang J."/>
            <person name="Riley M.C."/>
            <person name="Onmus-Leone F."/>
            <person name="Kuschner R.A."/>
            <person name="Lesho E.P."/>
            <person name="Waterman P.E."/>
        </authorList>
    </citation>
    <scope>NUCLEOTIDE SEQUENCE [LARGE SCALE GENOMIC DNA]</scope>
    <source>
        <strain evidence="3">MRSN 2154</strain>
    </source>
</reference>
<dbReference type="PANTHER" id="PTHR13939">
    <property type="entry name" value="NICOTINAMIDE-NUCLEOTIDE AMIDOHYDROLASE PNCC"/>
    <property type="match status" value="1"/>
</dbReference>
<name>A0A140NR13_PROSM</name>
<dbReference type="PANTHER" id="PTHR13939:SF0">
    <property type="entry name" value="NMN AMIDOHYDROLASE-LIKE PROTEIN YFAY"/>
    <property type="match status" value="1"/>
</dbReference>
<evidence type="ECO:0000313" key="2">
    <source>
        <dbReference type="EMBL" id="AFH94382.1"/>
    </source>
</evidence>
<gene>
    <name evidence="2" type="ordered locus">S70_12695</name>
</gene>
<dbReference type="EMBL" id="CP003488">
    <property type="protein sequence ID" value="AFH94382.1"/>
    <property type="molecule type" value="Genomic_DNA"/>
</dbReference>
<sequence length="117" mass="12867">MLIVEMLSTGDEVLHGQIIDTNAAWLSDCFFQEGFPLSGRTTVGDNLNDLVHTLQARSQHADILIVNGGLGPTRDDLSTLAAATAAGVPLVEHAEWITVMERYFASREWVMPETNRK</sequence>
<dbReference type="Proteomes" id="UP000005012">
    <property type="component" value="Chromosome"/>
</dbReference>
<feature type="domain" description="MoaB/Mog" evidence="1">
    <location>
        <begin position="5"/>
        <end position="117"/>
    </location>
</feature>
<accession>A0A140NR13</accession>